<sequence length="185" mass="18811">MPLPVANAGRHGGFTLVELLVTLAVLAILLALAVPSFGDLIDRGRLTSAADTLYADLQFARSEAIRNNQNVVVSFQSGGSWCYGMVLGSSACDCSVSDSAAANYCALKRVTAADFSKVSIPSAASITFASGQTGFDPVRGVALSSGAVTLQSAQGKQATVSLALLGRVSLCSPAGNGFISAYPAC</sequence>
<comment type="subcellular location">
    <subcellularLocation>
        <location evidence="1">Cell inner membrane</location>
        <topology evidence="1">Single-pass membrane protein</topology>
    </subcellularLocation>
</comment>
<dbReference type="STRING" id="1123014.SAMN02745746_00231"/>
<dbReference type="InterPro" id="IPR045584">
    <property type="entry name" value="Pilin-like"/>
</dbReference>
<proteinExistence type="inferred from homology"/>
<dbReference type="GO" id="GO:0015628">
    <property type="term" value="P:protein secretion by the type II secretion system"/>
    <property type="evidence" value="ECO:0007669"/>
    <property type="project" value="InterPro"/>
</dbReference>
<evidence type="ECO:0000256" key="9">
    <source>
        <dbReference type="ARBA" id="ARBA00025772"/>
    </source>
</evidence>
<dbReference type="Gene3D" id="3.55.40.10">
    <property type="entry name" value="minor pseudopilin epsh domain"/>
    <property type="match status" value="1"/>
</dbReference>
<protein>
    <recommendedName>
        <fullName evidence="2">Type II secretion system protein H</fullName>
    </recommendedName>
    <alternativeName>
        <fullName evidence="10">General secretion pathway protein H</fullName>
    </alternativeName>
</protein>
<dbReference type="GO" id="GO:0015627">
    <property type="term" value="C:type II protein secretion system complex"/>
    <property type="evidence" value="ECO:0007669"/>
    <property type="project" value="InterPro"/>
</dbReference>
<feature type="transmembrane region" description="Helical" evidence="11">
    <location>
        <begin position="12"/>
        <end position="34"/>
    </location>
</feature>
<evidence type="ECO:0000256" key="10">
    <source>
        <dbReference type="ARBA" id="ARBA00030775"/>
    </source>
</evidence>
<keyword evidence="3" id="KW-1003">Cell membrane</keyword>
<dbReference type="RefSeq" id="WP_085274705.1">
    <property type="nucleotide sequence ID" value="NZ_FXAG01000001.1"/>
</dbReference>
<keyword evidence="7 11" id="KW-1133">Transmembrane helix</keyword>
<dbReference type="AlphaFoldDB" id="A0A1Y6B662"/>
<keyword evidence="8 11" id="KW-0472">Membrane</keyword>
<evidence type="ECO:0000313" key="14">
    <source>
        <dbReference type="Proteomes" id="UP000192920"/>
    </source>
</evidence>
<evidence type="ECO:0000256" key="7">
    <source>
        <dbReference type="ARBA" id="ARBA00022989"/>
    </source>
</evidence>
<evidence type="ECO:0000259" key="12">
    <source>
        <dbReference type="Pfam" id="PF12019"/>
    </source>
</evidence>
<comment type="similarity">
    <text evidence="9">Belongs to the GSP H family.</text>
</comment>
<organism evidence="13 14">
    <name type="scientific">Pseudogulbenkiania subflava DSM 22618</name>
    <dbReference type="NCBI Taxonomy" id="1123014"/>
    <lineage>
        <taxon>Bacteria</taxon>
        <taxon>Pseudomonadati</taxon>
        <taxon>Pseudomonadota</taxon>
        <taxon>Betaproteobacteria</taxon>
        <taxon>Neisseriales</taxon>
        <taxon>Chromobacteriaceae</taxon>
        <taxon>Pseudogulbenkiania</taxon>
    </lineage>
</organism>
<keyword evidence="14" id="KW-1185">Reference proteome</keyword>
<dbReference type="Pfam" id="PF07963">
    <property type="entry name" value="N_methyl"/>
    <property type="match status" value="1"/>
</dbReference>
<dbReference type="InterPro" id="IPR022346">
    <property type="entry name" value="T2SS_GspH"/>
</dbReference>
<dbReference type="InterPro" id="IPR012902">
    <property type="entry name" value="N_methyl_site"/>
</dbReference>
<dbReference type="GO" id="GO:0005886">
    <property type="term" value="C:plasma membrane"/>
    <property type="evidence" value="ECO:0007669"/>
    <property type="project" value="UniProtKB-SubCell"/>
</dbReference>
<evidence type="ECO:0000313" key="13">
    <source>
        <dbReference type="EMBL" id="SME94192.1"/>
    </source>
</evidence>
<evidence type="ECO:0000256" key="8">
    <source>
        <dbReference type="ARBA" id="ARBA00023136"/>
    </source>
</evidence>
<evidence type="ECO:0000256" key="1">
    <source>
        <dbReference type="ARBA" id="ARBA00004377"/>
    </source>
</evidence>
<evidence type="ECO:0000256" key="5">
    <source>
        <dbReference type="ARBA" id="ARBA00022519"/>
    </source>
</evidence>
<dbReference type="EMBL" id="FXAG01000001">
    <property type="protein sequence ID" value="SME94192.1"/>
    <property type="molecule type" value="Genomic_DNA"/>
</dbReference>
<keyword evidence="6 11" id="KW-0812">Transmembrane</keyword>
<evidence type="ECO:0000256" key="2">
    <source>
        <dbReference type="ARBA" id="ARBA00021549"/>
    </source>
</evidence>
<name>A0A1Y6B662_9NEIS</name>
<keyword evidence="5" id="KW-0997">Cell inner membrane</keyword>
<evidence type="ECO:0000256" key="6">
    <source>
        <dbReference type="ARBA" id="ARBA00022692"/>
    </source>
</evidence>
<accession>A0A1Y6B662</accession>
<dbReference type="Proteomes" id="UP000192920">
    <property type="component" value="Unassembled WGS sequence"/>
</dbReference>
<evidence type="ECO:0000256" key="4">
    <source>
        <dbReference type="ARBA" id="ARBA00022481"/>
    </source>
</evidence>
<feature type="domain" description="General secretion pathway GspH" evidence="12">
    <location>
        <begin position="49"/>
        <end position="166"/>
    </location>
</feature>
<dbReference type="SUPFAM" id="SSF54523">
    <property type="entry name" value="Pili subunits"/>
    <property type="match status" value="1"/>
</dbReference>
<evidence type="ECO:0000256" key="3">
    <source>
        <dbReference type="ARBA" id="ARBA00022475"/>
    </source>
</evidence>
<dbReference type="PROSITE" id="PS00409">
    <property type="entry name" value="PROKAR_NTER_METHYL"/>
    <property type="match status" value="1"/>
</dbReference>
<evidence type="ECO:0000256" key="11">
    <source>
        <dbReference type="SAM" id="Phobius"/>
    </source>
</evidence>
<dbReference type="NCBIfam" id="TIGR02532">
    <property type="entry name" value="IV_pilin_GFxxxE"/>
    <property type="match status" value="1"/>
</dbReference>
<dbReference type="Pfam" id="PF12019">
    <property type="entry name" value="GspH"/>
    <property type="match status" value="1"/>
</dbReference>
<gene>
    <name evidence="13" type="ORF">SAMN02745746_00231</name>
</gene>
<reference evidence="14" key="1">
    <citation type="submission" date="2017-04" db="EMBL/GenBank/DDBJ databases">
        <authorList>
            <person name="Varghese N."/>
            <person name="Submissions S."/>
        </authorList>
    </citation>
    <scope>NUCLEOTIDE SEQUENCE [LARGE SCALE GENOMIC DNA]</scope>
    <source>
        <strain evidence="14">DSM 22618</strain>
    </source>
</reference>
<keyword evidence="4" id="KW-0488">Methylation</keyword>